<dbReference type="PANTHER" id="PTHR30055">
    <property type="entry name" value="HTH-TYPE TRANSCRIPTIONAL REGULATOR RUTR"/>
    <property type="match status" value="1"/>
</dbReference>
<evidence type="ECO:0000256" key="1">
    <source>
        <dbReference type="ARBA" id="ARBA00023015"/>
    </source>
</evidence>
<reference evidence="6" key="2">
    <citation type="submission" date="2023-01" db="EMBL/GenBank/DDBJ databases">
        <authorList>
            <person name="Sun Q."/>
            <person name="Evtushenko L."/>
        </authorList>
    </citation>
    <scope>NUCLEOTIDE SEQUENCE</scope>
    <source>
        <strain evidence="6">VKM Ac-1321</strain>
    </source>
</reference>
<gene>
    <name evidence="6" type="primary">rutR</name>
    <name evidence="6" type="ORF">GCM10017581_000220</name>
</gene>
<evidence type="ECO:0000256" key="2">
    <source>
        <dbReference type="ARBA" id="ARBA00023125"/>
    </source>
</evidence>
<sequence>MLTNHYNGMGTADWEGVPVAGTRDVILDAAARVLRERGLANATTKEIAREAGFSEATLYKHFRDKLELMVVVLHERAPSFIPLLLALPARAGTAPVRDILTELAAVCITFYRDGFPMFASIFADPALLSAHRDRLRPQNLGPHRANEGLAQYLRAEQSLGNIAPGADPEALAGLLLGACFQHAFATFFAPDPMPDDRAAAGFVAGLRL</sequence>
<keyword evidence="7" id="KW-1185">Reference proteome</keyword>
<dbReference type="SUPFAM" id="SSF46689">
    <property type="entry name" value="Homeodomain-like"/>
    <property type="match status" value="1"/>
</dbReference>
<dbReference type="GO" id="GO:0000976">
    <property type="term" value="F:transcription cis-regulatory region binding"/>
    <property type="evidence" value="ECO:0007669"/>
    <property type="project" value="TreeGrafter"/>
</dbReference>
<reference evidence="6" key="1">
    <citation type="journal article" date="2014" name="Int. J. Syst. Evol. Microbiol.">
        <title>Complete genome sequence of Corynebacterium casei LMG S-19264T (=DSM 44701T), isolated from a smear-ripened cheese.</title>
        <authorList>
            <consortium name="US DOE Joint Genome Institute (JGI-PGF)"/>
            <person name="Walter F."/>
            <person name="Albersmeier A."/>
            <person name="Kalinowski J."/>
            <person name="Ruckert C."/>
        </authorList>
    </citation>
    <scope>NUCLEOTIDE SEQUENCE</scope>
    <source>
        <strain evidence="6">VKM Ac-1321</strain>
    </source>
</reference>
<dbReference type="InterPro" id="IPR036271">
    <property type="entry name" value="Tet_transcr_reg_TetR-rel_C_sf"/>
</dbReference>
<accession>A0A9W6KCD3</accession>
<dbReference type="Gene3D" id="1.10.357.10">
    <property type="entry name" value="Tetracycline Repressor, domain 2"/>
    <property type="match status" value="1"/>
</dbReference>
<feature type="domain" description="HTH tetR-type" evidence="5">
    <location>
        <begin position="20"/>
        <end position="80"/>
    </location>
</feature>
<dbReference type="GO" id="GO:0003700">
    <property type="term" value="F:DNA-binding transcription factor activity"/>
    <property type="evidence" value="ECO:0007669"/>
    <property type="project" value="TreeGrafter"/>
</dbReference>
<evidence type="ECO:0000259" key="5">
    <source>
        <dbReference type="PROSITE" id="PS50977"/>
    </source>
</evidence>
<keyword evidence="1" id="KW-0805">Transcription regulation</keyword>
<comment type="caution">
    <text evidence="6">The sequence shown here is derived from an EMBL/GenBank/DDBJ whole genome shotgun (WGS) entry which is preliminary data.</text>
</comment>
<evidence type="ECO:0000256" key="3">
    <source>
        <dbReference type="ARBA" id="ARBA00023163"/>
    </source>
</evidence>
<dbReference type="InterPro" id="IPR001647">
    <property type="entry name" value="HTH_TetR"/>
</dbReference>
<keyword evidence="3" id="KW-0804">Transcription</keyword>
<dbReference type="EMBL" id="BSFP01000001">
    <property type="protein sequence ID" value="GLK98281.1"/>
    <property type="molecule type" value="Genomic_DNA"/>
</dbReference>
<protein>
    <submittedName>
        <fullName evidence="6">TetR family transcriptional regulator</fullName>
    </submittedName>
</protein>
<dbReference type="InterPro" id="IPR050109">
    <property type="entry name" value="HTH-type_TetR-like_transc_reg"/>
</dbReference>
<dbReference type="PRINTS" id="PR00455">
    <property type="entry name" value="HTHTETR"/>
</dbReference>
<keyword evidence="2 4" id="KW-0238">DNA-binding</keyword>
<dbReference type="Proteomes" id="UP001143480">
    <property type="component" value="Unassembled WGS sequence"/>
</dbReference>
<organism evidence="6 7">
    <name type="scientific">Dactylosporangium matsuzakiense</name>
    <dbReference type="NCBI Taxonomy" id="53360"/>
    <lineage>
        <taxon>Bacteria</taxon>
        <taxon>Bacillati</taxon>
        <taxon>Actinomycetota</taxon>
        <taxon>Actinomycetes</taxon>
        <taxon>Micromonosporales</taxon>
        <taxon>Micromonosporaceae</taxon>
        <taxon>Dactylosporangium</taxon>
    </lineage>
</organism>
<feature type="DNA-binding region" description="H-T-H motif" evidence="4">
    <location>
        <begin position="43"/>
        <end position="62"/>
    </location>
</feature>
<dbReference type="PROSITE" id="PS50977">
    <property type="entry name" value="HTH_TETR_2"/>
    <property type="match status" value="1"/>
</dbReference>
<evidence type="ECO:0000313" key="7">
    <source>
        <dbReference type="Proteomes" id="UP001143480"/>
    </source>
</evidence>
<dbReference type="InterPro" id="IPR009057">
    <property type="entry name" value="Homeodomain-like_sf"/>
</dbReference>
<dbReference type="SUPFAM" id="SSF48498">
    <property type="entry name" value="Tetracyclin repressor-like, C-terminal domain"/>
    <property type="match status" value="1"/>
</dbReference>
<evidence type="ECO:0000256" key="4">
    <source>
        <dbReference type="PROSITE-ProRule" id="PRU00335"/>
    </source>
</evidence>
<evidence type="ECO:0000313" key="6">
    <source>
        <dbReference type="EMBL" id="GLK98281.1"/>
    </source>
</evidence>
<dbReference type="Pfam" id="PF00440">
    <property type="entry name" value="TetR_N"/>
    <property type="match status" value="1"/>
</dbReference>
<proteinExistence type="predicted"/>
<dbReference type="PANTHER" id="PTHR30055:SF234">
    <property type="entry name" value="HTH-TYPE TRANSCRIPTIONAL REGULATOR BETI"/>
    <property type="match status" value="1"/>
</dbReference>
<name>A0A9W6KCD3_9ACTN</name>
<dbReference type="AlphaFoldDB" id="A0A9W6KCD3"/>